<accession>A0A6V6YSS2</accession>
<name>A0A6V6YSS2_9FLAO</name>
<protein>
    <submittedName>
        <fullName evidence="1">Uncharacterized protein</fullName>
    </submittedName>
</protein>
<reference evidence="1 2" key="1">
    <citation type="submission" date="2020-06" db="EMBL/GenBank/DDBJ databases">
        <authorList>
            <person name="Criscuolo A."/>
        </authorList>
    </citation>
    <scope>NUCLEOTIDE SEQUENCE [LARGE SCALE GENOMIC DNA]</scope>
    <source>
        <strain evidence="2">CIP 111411</strain>
    </source>
</reference>
<comment type="caution">
    <text evidence="1">The sequence shown here is derived from an EMBL/GenBank/DDBJ whole genome shotgun (WGS) entry which is preliminary data.</text>
</comment>
<dbReference type="AlphaFoldDB" id="A0A6V6YSS2"/>
<dbReference type="RefSeq" id="WP_078227418.1">
    <property type="nucleotide sequence ID" value="NZ_CAIJDP010000060.1"/>
</dbReference>
<evidence type="ECO:0000313" key="1">
    <source>
        <dbReference type="EMBL" id="CAD0002493.1"/>
    </source>
</evidence>
<dbReference type="EMBL" id="CAIJDP010000060">
    <property type="protein sequence ID" value="CAD0002493.1"/>
    <property type="molecule type" value="Genomic_DNA"/>
</dbReference>
<evidence type="ECO:0000313" key="2">
    <source>
        <dbReference type="Proteomes" id="UP000530060"/>
    </source>
</evidence>
<dbReference type="Proteomes" id="UP000530060">
    <property type="component" value="Unassembled WGS sequence"/>
</dbReference>
<gene>
    <name evidence="1" type="ORF">FLAT13_01166</name>
</gene>
<sequence>MNKKILSLLFIFFCFFTLISYGQTDEKRTKIEITVKDGNKTITAAVRSATVSFTRNSTLPSKDSLDKTDSKNHYLAIDFEKQNIALLSAFAKNKNGIDGELTMTDTYGKTPSRKFEFKGATLDALSDQLNGDYSSSYFSLNCRSLIIDGVTIE</sequence>
<organism evidence="1 2">
    <name type="scientific">Flavobacterium salmonis</name>
    <dbReference type="NCBI Taxonomy" id="2654844"/>
    <lineage>
        <taxon>Bacteria</taxon>
        <taxon>Pseudomonadati</taxon>
        <taxon>Bacteroidota</taxon>
        <taxon>Flavobacteriia</taxon>
        <taxon>Flavobacteriales</taxon>
        <taxon>Flavobacteriaceae</taxon>
        <taxon>Flavobacterium</taxon>
    </lineage>
</organism>
<proteinExistence type="predicted"/>
<keyword evidence="2" id="KW-1185">Reference proteome</keyword>